<dbReference type="SMART" id="SM00924">
    <property type="entry name" value="MgtE_N"/>
    <property type="match status" value="1"/>
</dbReference>
<evidence type="ECO:0000256" key="2">
    <source>
        <dbReference type="ARBA" id="ARBA00009749"/>
    </source>
</evidence>
<comment type="similarity">
    <text evidence="2 9">Belongs to the SLC41A transporter family.</text>
</comment>
<feature type="domain" description="CBS" evidence="10">
    <location>
        <begin position="134"/>
        <end position="197"/>
    </location>
</feature>
<dbReference type="InterPro" id="IPR036739">
    <property type="entry name" value="SLC41_membr_dom_sf"/>
</dbReference>
<comment type="function">
    <text evidence="9">Acts as a magnesium transporter.</text>
</comment>
<dbReference type="SUPFAM" id="SSF161093">
    <property type="entry name" value="MgtE membrane domain-like"/>
    <property type="match status" value="1"/>
</dbReference>
<feature type="transmembrane region" description="Helical" evidence="9">
    <location>
        <begin position="357"/>
        <end position="377"/>
    </location>
</feature>
<evidence type="ECO:0000259" key="10">
    <source>
        <dbReference type="PROSITE" id="PS51371"/>
    </source>
</evidence>
<keyword evidence="8" id="KW-0129">CBS domain</keyword>
<keyword evidence="6 9" id="KW-1133">Transmembrane helix</keyword>
<evidence type="ECO:0000313" key="12">
    <source>
        <dbReference type="Proteomes" id="UP000263753"/>
    </source>
</evidence>
<comment type="subcellular location">
    <subcellularLocation>
        <location evidence="9">Cell membrane</location>
        <topology evidence="9">Multi-pass membrane protein</topology>
    </subcellularLocation>
    <subcellularLocation>
        <location evidence="1">Membrane</location>
        <topology evidence="1">Multi-pass membrane protein</topology>
    </subcellularLocation>
</comment>
<accession>A0A3B7M0N8</accession>
<evidence type="ECO:0000256" key="3">
    <source>
        <dbReference type="ARBA" id="ARBA00022448"/>
    </source>
</evidence>
<keyword evidence="9" id="KW-0479">Metal-binding</keyword>
<sequence length="449" mass="49225">MSYNNFIFLLNDALEHQHIQRALDAVKTFKAADLADVLTQLPQQSGLLLLQHLPDRAYIFSYLKPVEQARFMAVLDHKLLVSLFEDMPSDRRVDVFKRLNTEQQNTLLPVLAQAEREDIRKLAAYKEGTAGAIMSSEYATLKPGMTVMEAIRMLREEAPDTETIYFAYVLDDLRRLLGVLSLKELILGREDQNINELMTTDILQAKVSDDQDDVAKLIARYDLLALPVVDDAGIMLGIVTYDDAMDVASDEATEDFLKSGAIQADDKLSLKTAPVFQLYQKRVYWLVILVFGSLLSGIGIAHFEDIIAAHIVLVFFLPLLVGSGGNAGSQSATLMVRALATGDVQFKDWFYLLGRESLVALCLGGTMAFAVSVLGYIRGDEMVALVLALSMMGIVMLGCLIGMSLPFVLNKIGLDPASASAPLVTSICDATGVLVYLFIASQILSGVSV</sequence>
<feature type="domain" description="CBS" evidence="10">
    <location>
        <begin position="198"/>
        <end position="254"/>
    </location>
</feature>
<keyword evidence="3 9" id="KW-0813">Transport</keyword>
<dbReference type="CDD" id="cd04606">
    <property type="entry name" value="CBS_pair_Mg_transporter"/>
    <property type="match status" value="1"/>
</dbReference>
<evidence type="ECO:0000256" key="4">
    <source>
        <dbReference type="ARBA" id="ARBA00022692"/>
    </source>
</evidence>
<dbReference type="Pfam" id="PF03448">
    <property type="entry name" value="MgtE_N"/>
    <property type="match status" value="1"/>
</dbReference>
<dbReference type="SUPFAM" id="SSF54631">
    <property type="entry name" value="CBS-domain pair"/>
    <property type="match status" value="1"/>
</dbReference>
<evidence type="ECO:0000256" key="1">
    <source>
        <dbReference type="ARBA" id="ARBA00004141"/>
    </source>
</evidence>
<evidence type="ECO:0000256" key="8">
    <source>
        <dbReference type="PROSITE-ProRule" id="PRU00703"/>
    </source>
</evidence>
<dbReference type="Proteomes" id="UP000263753">
    <property type="component" value="Chromosome"/>
</dbReference>
<keyword evidence="5 9" id="KW-0460">Magnesium</keyword>
<dbReference type="PROSITE" id="PS51371">
    <property type="entry name" value="CBS"/>
    <property type="match status" value="2"/>
</dbReference>
<dbReference type="PANTHER" id="PTHR43773:SF1">
    <property type="entry name" value="MAGNESIUM TRANSPORTER MGTE"/>
    <property type="match status" value="1"/>
</dbReference>
<dbReference type="Pfam" id="PF00571">
    <property type="entry name" value="CBS"/>
    <property type="match status" value="2"/>
</dbReference>
<dbReference type="GO" id="GO:0005886">
    <property type="term" value="C:plasma membrane"/>
    <property type="evidence" value="ECO:0007669"/>
    <property type="project" value="UniProtKB-SubCell"/>
</dbReference>
<reference evidence="12" key="1">
    <citation type="submission" date="2018-09" db="EMBL/GenBank/DDBJ databases">
        <title>The complete genome of Acinetobacter sp. strain WCHAc010005.</title>
        <authorList>
            <person name="Hu Y."/>
            <person name="Long H."/>
            <person name="Feng Y."/>
            <person name="Zong Z."/>
        </authorList>
    </citation>
    <scope>NUCLEOTIDE SEQUENCE [LARGE SCALE GENOMIC DNA]</scope>
    <source>
        <strain evidence="12">WCHAc010005</strain>
    </source>
</reference>
<dbReference type="SUPFAM" id="SSF158791">
    <property type="entry name" value="MgtE N-terminal domain-like"/>
    <property type="match status" value="1"/>
</dbReference>
<dbReference type="NCBIfam" id="TIGR00400">
    <property type="entry name" value="mgtE"/>
    <property type="match status" value="1"/>
</dbReference>
<evidence type="ECO:0000256" key="5">
    <source>
        <dbReference type="ARBA" id="ARBA00022842"/>
    </source>
</evidence>
<evidence type="ECO:0000256" key="6">
    <source>
        <dbReference type="ARBA" id="ARBA00022989"/>
    </source>
</evidence>
<organism evidence="11 12">
    <name type="scientific">Acinetobacter chinensis</name>
    <dbReference type="NCBI Taxonomy" id="2004650"/>
    <lineage>
        <taxon>Bacteria</taxon>
        <taxon>Pseudomonadati</taxon>
        <taxon>Pseudomonadota</taxon>
        <taxon>Gammaproteobacteria</taxon>
        <taxon>Moraxellales</taxon>
        <taxon>Moraxellaceae</taxon>
        <taxon>Acinetobacter</taxon>
    </lineage>
</organism>
<keyword evidence="9" id="KW-1003">Cell membrane</keyword>
<dbReference type="GO" id="GO:0046872">
    <property type="term" value="F:metal ion binding"/>
    <property type="evidence" value="ECO:0007669"/>
    <property type="project" value="UniProtKB-KW"/>
</dbReference>
<evidence type="ECO:0000313" key="11">
    <source>
        <dbReference type="EMBL" id="AXY56143.1"/>
    </source>
</evidence>
<keyword evidence="7 9" id="KW-0472">Membrane</keyword>
<comment type="subunit">
    <text evidence="9">Homodimer.</text>
</comment>
<proteinExistence type="inferred from homology"/>
<dbReference type="PANTHER" id="PTHR43773">
    <property type="entry name" value="MAGNESIUM TRANSPORTER MGTE"/>
    <property type="match status" value="1"/>
</dbReference>
<feature type="transmembrane region" description="Helical" evidence="9">
    <location>
        <begin position="421"/>
        <end position="444"/>
    </location>
</feature>
<evidence type="ECO:0000256" key="7">
    <source>
        <dbReference type="ARBA" id="ARBA00023136"/>
    </source>
</evidence>
<gene>
    <name evidence="11" type="primary">mgtE</name>
    <name evidence="11" type="ORF">CDG60_05900</name>
</gene>
<dbReference type="SMART" id="SM00116">
    <property type="entry name" value="CBS"/>
    <property type="match status" value="2"/>
</dbReference>
<dbReference type="InterPro" id="IPR038076">
    <property type="entry name" value="MgtE_N_sf"/>
</dbReference>
<name>A0A3B7M0N8_9GAMM</name>
<protein>
    <recommendedName>
        <fullName evidence="9">Magnesium transporter MgtE</fullName>
    </recommendedName>
</protein>
<feature type="transmembrane region" description="Helical" evidence="9">
    <location>
        <begin position="383"/>
        <end position="409"/>
    </location>
</feature>
<dbReference type="InterPro" id="IPR046342">
    <property type="entry name" value="CBS_dom_sf"/>
</dbReference>
<dbReference type="Gene3D" id="1.25.60.10">
    <property type="entry name" value="MgtE N-terminal domain-like"/>
    <property type="match status" value="1"/>
</dbReference>
<dbReference type="AlphaFoldDB" id="A0A3B7M0N8"/>
<dbReference type="KEGG" id="achi:CDG60_05900"/>
<dbReference type="InterPro" id="IPR000644">
    <property type="entry name" value="CBS_dom"/>
</dbReference>
<keyword evidence="4 9" id="KW-0812">Transmembrane</keyword>
<dbReference type="InterPro" id="IPR006669">
    <property type="entry name" value="MgtE_transporter"/>
</dbReference>
<dbReference type="Gene3D" id="1.10.357.20">
    <property type="entry name" value="SLC41 divalent cation transporters, integral membrane domain"/>
    <property type="match status" value="1"/>
</dbReference>
<dbReference type="InterPro" id="IPR006668">
    <property type="entry name" value="Mg_transptr_MgtE_intracell_dom"/>
</dbReference>
<dbReference type="Gene3D" id="3.10.580.10">
    <property type="entry name" value="CBS-domain"/>
    <property type="match status" value="1"/>
</dbReference>
<dbReference type="RefSeq" id="WP_087513239.1">
    <property type="nucleotide sequence ID" value="NZ_CP032134.1"/>
</dbReference>
<dbReference type="Pfam" id="PF01769">
    <property type="entry name" value="MgtE"/>
    <property type="match status" value="1"/>
</dbReference>
<feature type="transmembrane region" description="Helical" evidence="9">
    <location>
        <begin position="283"/>
        <end position="301"/>
    </location>
</feature>
<feature type="transmembrane region" description="Helical" evidence="9">
    <location>
        <begin position="307"/>
        <end position="327"/>
    </location>
</feature>
<dbReference type="GO" id="GO:0015095">
    <property type="term" value="F:magnesium ion transmembrane transporter activity"/>
    <property type="evidence" value="ECO:0007669"/>
    <property type="project" value="UniProtKB-UniRule"/>
</dbReference>
<dbReference type="EMBL" id="CP032134">
    <property type="protein sequence ID" value="AXY56143.1"/>
    <property type="molecule type" value="Genomic_DNA"/>
</dbReference>
<evidence type="ECO:0000256" key="9">
    <source>
        <dbReference type="RuleBase" id="RU362011"/>
    </source>
</evidence>
<dbReference type="InterPro" id="IPR006667">
    <property type="entry name" value="SLC41_membr_dom"/>
</dbReference>